<dbReference type="PANTHER" id="PTHR12196">
    <property type="entry name" value="DOMAIN OF UNKNOWN FUNCTION 71 DUF71 -CONTAINING PROTEIN"/>
    <property type="match status" value="1"/>
</dbReference>
<dbReference type="GO" id="GO:0017183">
    <property type="term" value="P:protein histidyl modification to diphthamide"/>
    <property type="evidence" value="ECO:0007669"/>
    <property type="project" value="TreeGrafter"/>
</dbReference>
<dbReference type="InterPro" id="IPR006175">
    <property type="entry name" value="YjgF/YER057c/UK114"/>
</dbReference>
<dbReference type="Proteomes" id="UP000001568">
    <property type="component" value="Chromosome 9"/>
</dbReference>
<protein>
    <submittedName>
        <fullName evidence="1">Uncharacterized protein</fullName>
    </submittedName>
</protein>
<accession>A4S2X5</accession>
<dbReference type="InterPro" id="IPR030662">
    <property type="entry name" value="DPH6/MJ0570"/>
</dbReference>
<feature type="non-terminal residue" evidence="1">
    <location>
        <position position="74"/>
    </location>
</feature>
<dbReference type="GO" id="GO:0017178">
    <property type="term" value="F:diphthine-ammonia ligase activity"/>
    <property type="evidence" value="ECO:0007669"/>
    <property type="project" value="TreeGrafter"/>
</dbReference>
<organism evidence="1 2">
    <name type="scientific">Ostreococcus lucimarinus (strain CCE9901)</name>
    <dbReference type="NCBI Taxonomy" id="436017"/>
    <lineage>
        <taxon>Eukaryota</taxon>
        <taxon>Viridiplantae</taxon>
        <taxon>Chlorophyta</taxon>
        <taxon>Mamiellophyceae</taxon>
        <taxon>Mamiellales</taxon>
        <taxon>Bathycoccaceae</taxon>
        <taxon>Ostreococcus</taxon>
    </lineage>
</organism>
<gene>
    <name evidence="1" type="ORF">OSTLU_34854</name>
</gene>
<evidence type="ECO:0000313" key="2">
    <source>
        <dbReference type="Proteomes" id="UP000001568"/>
    </source>
</evidence>
<reference evidence="1 2" key="1">
    <citation type="journal article" date="2007" name="Proc. Natl. Acad. Sci. U.S.A.">
        <title>The tiny eukaryote Ostreococcus provides genomic insights into the paradox of plankton speciation.</title>
        <authorList>
            <person name="Palenik B."/>
            <person name="Grimwood J."/>
            <person name="Aerts A."/>
            <person name="Rouze P."/>
            <person name="Salamov A."/>
            <person name="Putnam N."/>
            <person name="Dupont C."/>
            <person name="Jorgensen R."/>
            <person name="Derelle E."/>
            <person name="Rombauts S."/>
            <person name="Zhou K."/>
            <person name="Otillar R."/>
            <person name="Merchant S.S."/>
            <person name="Podell S."/>
            <person name="Gaasterland T."/>
            <person name="Napoli C."/>
            <person name="Gendler K."/>
            <person name="Manuell A."/>
            <person name="Tai V."/>
            <person name="Vallon O."/>
            <person name="Piganeau G."/>
            <person name="Jancek S."/>
            <person name="Heijde M."/>
            <person name="Jabbari K."/>
            <person name="Bowler C."/>
            <person name="Lohr M."/>
            <person name="Robbens S."/>
            <person name="Werner G."/>
            <person name="Dubchak I."/>
            <person name="Pazour G.J."/>
            <person name="Ren Q."/>
            <person name="Paulsen I."/>
            <person name="Delwiche C."/>
            <person name="Schmutz J."/>
            <person name="Rokhsar D."/>
            <person name="Van de Peer Y."/>
            <person name="Moreau H."/>
            <person name="Grigoriev I.V."/>
        </authorList>
    </citation>
    <scope>NUCLEOTIDE SEQUENCE [LARGE SCALE GENOMIC DNA]</scope>
    <source>
        <strain evidence="1 2">CCE9901</strain>
    </source>
</reference>
<dbReference type="Pfam" id="PF01042">
    <property type="entry name" value="Ribonuc_L-PSP"/>
    <property type="match status" value="1"/>
</dbReference>
<dbReference type="GeneID" id="5003880"/>
<proteinExistence type="predicted"/>
<dbReference type="HOGENOM" id="CLU_2695230_0_0_1"/>
<dbReference type="PANTHER" id="PTHR12196:SF2">
    <property type="entry name" value="DIPHTHINE--AMMONIA LIGASE"/>
    <property type="match status" value="1"/>
</dbReference>
<dbReference type="EMBL" id="CP000589">
    <property type="protein sequence ID" value="ABO98114.1"/>
    <property type="molecule type" value="Genomic_DNA"/>
</dbReference>
<dbReference type="Gramene" id="ABO98114">
    <property type="protein sequence ID" value="ABO98114"/>
    <property type="gene ID" value="OSTLU_34854"/>
</dbReference>
<name>A4S2X5_OSTLU</name>
<dbReference type="SUPFAM" id="SSF55298">
    <property type="entry name" value="YjgF-like"/>
    <property type="match status" value="1"/>
</dbReference>
<dbReference type="OrthoDB" id="309640at2759"/>
<dbReference type="InterPro" id="IPR035959">
    <property type="entry name" value="RutC-like_sf"/>
</dbReference>
<dbReference type="AlphaFoldDB" id="A4S2X5"/>
<dbReference type="RefSeq" id="XP_001419821.1">
    <property type="nucleotide sequence ID" value="XM_001419784.1"/>
</dbReference>
<keyword evidence="2" id="KW-1185">Reference proteome</keyword>
<sequence>MRALVAEKLGEDGATEAWRNVAMTHVYLDDMSQFATVNGVYSRYMPPVAPSARACVATCLPGDAKVQIDCLFIL</sequence>
<dbReference type="Gene3D" id="3.30.1330.40">
    <property type="entry name" value="RutC-like"/>
    <property type="match status" value="1"/>
</dbReference>
<evidence type="ECO:0000313" key="1">
    <source>
        <dbReference type="EMBL" id="ABO98114.1"/>
    </source>
</evidence>
<dbReference type="KEGG" id="olu:OSTLU_34854"/>